<gene>
    <name evidence="1" type="ORF">ATANTOWER_004102</name>
</gene>
<accession>A0ABU7AAX8</accession>
<proteinExistence type="predicted"/>
<comment type="caution">
    <text evidence="1">The sequence shown here is derived from an EMBL/GenBank/DDBJ whole genome shotgun (WGS) entry which is preliminary data.</text>
</comment>
<evidence type="ECO:0000313" key="1">
    <source>
        <dbReference type="EMBL" id="MED6234838.1"/>
    </source>
</evidence>
<dbReference type="Proteomes" id="UP001345963">
    <property type="component" value="Unassembled WGS sequence"/>
</dbReference>
<evidence type="ECO:0000313" key="2">
    <source>
        <dbReference type="Proteomes" id="UP001345963"/>
    </source>
</evidence>
<sequence>MCTSLTPRRRIVHSQGFHDANESEVHLLTQCCPDNDLILNTSKTKEKITTSEGLRSNHKHPSTLMERWWKSWRT</sequence>
<dbReference type="EMBL" id="JAHUTI010009980">
    <property type="protein sequence ID" value="MED6234838.1"/>
    <property type="molecule type" value="Genomic_DNA"/>
</dbReference>
<protein>
    <submittedName>
        <fullName evidence="1">Uncharacterized protein</fullName>
    </submittedName>
</protein>
<reference evidence="1 2" key="1">
    <citation type="submission" date="2021-07" db="EMBL/GenBank/DDBJ databases">
        <authorList>
            <person name="Palmer J.M."/>
        </authorList>
    </citation>
    <scope>NUCLEOTIDE SEQUENCE [LARGE SCALE GENOMIC DNA]</scope>
    <source>
        <strain evidence="1 2">AT_MEX2019</strain>
        <tissue evidence="1">Muscle</tissue>
    </source>
</reference>
<keyword evidence="2" id="KW-1185">Reference proteome</keyword>
<name>A0ABU7AAX8_9TELE</name>
<organism evidence="1 2">
    <name type="scientific">Ataeniobius toweri</name>
    <dbReference type="NCBI Taxonomy" id="208326"/>
    <lineage>
        <taxon>Eukaryota</taxon>
        <taxon>Metazoa</taxon>
        <taxon>Chordata</taxon>
        <taxon>Craniata</taxon>
        <taxon>Vertebrata</taxon>
        <taxon>Euteleostomi</taxon>
        <taxon>Actinopterygii</taxon>
        <taxon>Neopterygii</taxon>
        <taxon>Teleostei</taxon>
        <taxon>Neoteleostei</taxon>
        <taxon>Acanthomorphata</taxon>
        <taxon>Ovalentaria</taxon>
        <taxon>Atherinomorphae</taxon>
        <taxon>Cyprinodontiformes</taxon>
        <taxon>Goodeidae</taxon>
        <taxon>Ataeniobius</taxon>
    </lineage>
</organism>